<protein>
    <submittedName>
        <fullName evidence="6">Fumarate reductase subunit FrdD</fullName>
        <ecNumber evidence="6">1.3.5.1</ecNumber>
    </submittedName>
</protein>
<evidence type="ECO:0000256" key="3">
    <source>
        <dbReference type="ARBA" id="ARBA00022989"/>
    </source>
</evidence>
<dbReference type="GO" id="GO:0008177">
    <property type="term" value="F:succinate dehydrogenase (quinone) activity"/>
    <property type="evidence" value="ECO:0007669"/>
    <property type="project" value="UniProtKB-EC"/>
</dbReference>
<dbReference type="Gene3D" id="1.20.1300.10">
    <property type="entry name" value="Fumarate reductase/succinate dehydrogenase, transmembrane subunit"/>
    <property type="match status" value="1"/>
</dbReference>
<evidence type="ECO:0000256" key="4">
    <source>
        <dbReference type="ARBA" id="ARBA00023136"/>
    </source>
</evidence>
<evidence type="ECO:0000313" key="7">
    <source>
        <dbReference type="Proteomes" id="UP001597296"/>
    </source>
</evidence>
<evidence type="ECO:0000256" key="1">
    <source>
        <dbReference type="ARBA" id="ARBA00022475"/>
    </source>
</evidence>
<dbReference type="SUPFAM" id="SSF81343">
    <property type="entry name" value="Fumarate reductase respiratory complex transmembrane subunits"/>
    <property type="match status" value="1"/>
</dbReference>
<reference evidence="7" key="1">
    <citation type="journal article" date="2019" name="Int. J. Syst. Evol. Microbiol.">
        <title>The Global Catalogue of Microorganisms (GCM) 10K type strain sequencing project: providing services to taxonomists for standard genome sequencing and annotation.</title>
        <authorList>
            <consortium name="The Broad Institute Genomics Platform"/>
            <consortium name="The Broad Institute Genome Sequencing Center for Infectious Disease"/>
            <person name="Wu L."/>
            <person name="Ma J."/>
        </authorList>
    </citation>
    <scope>NUCLEOTIDE SEQUENCE [LARGE SCALE GENOMIC DNA]</scope>
    <source>
        <strain evidence="7">KCTC 15012</strain>
    </source>
</reference>
<sequence>MPRRSDEPFAWMPFAAGGMVAALVTPVLILATGVLLPLGILDLSYDHIHALASGWIGKLAITAIIFLTAWHAAHRIQATAHDLGWGGGMGLKRICYGTATFVGAVALIALATI</sequence>
<dbReference type="InterPro" id="IPR034804">
    <property type="entry name" value="SQR/QFR_C/D"/>
</dbReference>
<keyword evidence="1" id="KW-1003">Cell membrane</keyword>
<dbReference type="NCBIfam" id="NF003977">
    <property type="entry name" value="PRK05470.1-1"/>
    <property type="match status" value="1"/>
</dbReference>
<dbReference type="CDD" id="cd00547">
    <property type="entry name" value="QFR_TypeD_subunitD"/>
    <property type="match status" value="1"/>
</dbReference>
<feature type="transmembrane region" description="Helical" evidence="5">
    <location>
        <begin position="94"/>
        <end position="112"/>
    </location>
</feature>
<dbReference type="EMBL" id="JBHUIY010000008">
    <property type="protein sequence ID" value="MFD2233387.1"/>
    <property type="molecule type" value="Genomic_DNA"/>
</dbReference>
<keyword evidence="6" id="KW-0560">Oxidoreductase</keyword>
<dbReference type="Proteomes" id="UP001597296">
    <property type="component" value="Unassembled WGS sequence"/>
</dbReference>
<dbReference type="EC" id="1.3.5.1" evidence="6"/>
<keyword evidence="3 5" id="KW-1133">Transmembrane helix</keyword>
<feature type="transmembrane region" description="Helical" evidence="5">
    <location>
        <begin position="12"/>
        <end position="35"/>
    </location>
</feature>
<keyword evidence="4 5" id="KW-0472">Membrane</keyword>
<accession>A0ABW5CBP8</accession>
<comment type="caution">
    <text evidence="6">The sequence shown here is derived from an EMBL/GenBank/DDBJ whole genome shotgun (WGS) entry which is preliminary data.</text>
</comment>
<keyword evidence="2 5" id="KW-0812">Transmembrane</keyword>
<evidence type="ECO:0000313" key="6">
    <source>
        <dbReference type="EMBL" id="MFD2233387.1"/>
    </source>
</evidence>
<dbReference type="RefSeq" id="WP_377315164.1">
    <property type="nucleotide sequence ID" value="NZ_JBHUIY010000008.1"/>
</dbReference>
<proteinExistence type="inferred from homology"/>
<evidence type="ECO:0000256" key="5">
    <source>
        <dbReference type="SAM" id="Phobius"/>
    </source>
</evidence>
<dbReference type="HAMAP" id="MF_00709">
    <property type="entry name" value="Fumarate_red_D"/>
    <property type="match status" value="1"/>
</dbReference>
<evidence type="ECO:0000256" key="2">
    <source>
        <dbReference type="ARBA" id="ARBA00022692"/>
    </source>
</evidence>
<organism evidence="6 7">
    <name type="scientific">Phaeospirillum tilakii</name>
    <dbReference type="NCBI Taxonomy" id="741673"/>
    <lineage>
        <taxon>Bacteria</taxon>
        <taxon>Pseudomonadati</taxon>
        <taxon>Pseudomonadota</taxon>
        <taxon>Alphaproteobacteria</taxon>
        <taxon>Rhodospirillales</taxon>
        <taxon>Rhodospirillaceae</taxon>
        <taxon>Phaeospirillum</taxon>
    </lineage>
</organism>
<gene>
    <name evidence="6" type="primary">frdD</name>
    <name evidence="6" type="ORF">ACFSNB_06190</name>
</gene>
<keyword evidence="7" id="KW-1185">Reference proteome</keyword>
<feature type="transmembrane region" description="Helical" evidence="5">
    <location>
        <begin position="55"/>
        <end position="73"/>
    </location>
</feature>
<dbReference type="InterPro" id="IPR003418">
    <property type="entry name" value="Fumarate_red_D"/>
</dbReference>
<name>A0ABW5CBP8_9PROT</name>
<dbReference type="Pfam" id="PF02313">
    <property type="entry name" value="Fumarate_red_D"/>
    <property type="match status" value="1"/>
</dbReference>